<dbReference type="InterPro" id="IPR050465">
    <property type="entry name" value="UPF0194_transport"/>
</dbReference>
<dbReference type="Gene3D" id="1.10.287.470">
    <property type="entry name" value="Helix hairpin bin"/>
    <property type="match status" value="2"/>
</dbReference>
<evidence type="ECO:0000256" key="1">
    <source>
        <dbReference type="ARBA" id="ARBA00004196"/>
    </source>
</evidence>
<evidence type="ECO:0000313" key="4">
    <source>
        <dbReference type="EMBL" id="RAK60408.1"/>
    </source>
</evidence>
<dbReference type="PANTHER" id="PTHR32347:SF23">
    <property type="entry name" value="BLL5650 PROTEIN"/>
    <property type="match status" value="1"/>
</dbReference>
<dbReference type="AlphaFoldDB" id="A0A328B5T3"/>
<dbReference type="RefSeq" id="WP_111457701.1">
    <property type="nucleotide sequence ID" value="NZ_QFYP01000001.1"/>
</dbReference>
<accession>A0A328B5T3</accession>
<dbReference type="Gene3D" id="2.40.50.100">
    <property type="match status" value="1"/>
</dbReference>
<proteinExistence type="predicted"/>
<dbReference type="PANTHER" id="PTHR32347">
    <property type="entry name" value="EFFLUX SYSTEM COMPONENT YKNX-RELATED"/>
    <property type="match status" value="1"/>
</dbReference>
<dbReference type="OrthoDB" id="9810980at2"/>
<organism evidence="4 5">
    <name type="scientific">Phenylobacterium hankyongense</name>
    <dbReference type="NCBI Taxonomy" id="1813876"/>
    <lineage>
        <taxon>Bacteria</taxon>
        <taxon>Pseudomonadati</taxon>
        <taxon>Pseudomonadota</taxon>
        <taxon>Alphaproteobacteria</taxon>
        <taxon>Caulobacterales</taxon>
        <taxon>Caulobacteraceae</taxon>
        <taxon>Phenylobacterium</taxon>
    </lineage>
</organism>
<sequence length="324" mass="34416">MSRQRLLVAALILAAVAIVTALVLIPRLGRTATLSGYVEGEPLYLAAPVAGTVRAMHVVRGQEVKAGDALFVVDPQQPRSLRDQAAADLAAAQAQAIDARKGQRPVELAVLEANIAAAEARARDAQAALRRVSILAGKGYESRAALDDARAAAQTAAAQVAAARRQRDAATLGAREDQIRAADARVSQAQASLTGAAARLADVAPIAPEAARVEDVFYQQGEWANANQPILSLLPDARIKVRFFVPERQLAAYRPGGVVRFSCDGCARGMTAKIAYISPRPEFTPPVIYSRETRDRLVYLVEAQPSVRLNPGQPVDVIALRAGP</sequence>
<evidence type="ECO:0000256" key="2">
    <source>
        <dbReference type="ARBA" id="ARBA00023054"/>
    </source>
</evidence>
<keyword evidence="2 3" id="KW-0175">Coiled coil</keyword>
<gene>
    <name evidence="4" type="ORF">DJ021_11620</name>
</gene>
<feature type="coiled-coil region" evidence="3">
    <location>
        <begin position="108"/>
        <end position="166"/>
    </location>
</feature>
<dbReference type="Proteomes" id="UP000249842">
    <property type="component" value="Unassembled WGS sequence"/>
</dbReference>
<comment type="subcellular location">
    <subcellularLocation>
        <location evidence="1">Cell envelope</location>
    </subcellularLocation>
</comment>
<evidence type="ECO:0000256" key="3">
    <source>
        <dbReference type="SAM" id="Coils"/>
    </source>
</evidence>
<dbReference type="SUPFAM" id="SSF111369">
    <property type="entry name" value="HlyD-like secretion proteins"/>
    <property type="match status" value="1"/>
</dbReference>
<evidence type="ECO:0000313" key="5">
    <source>
        <dbReference type="Proteomes" id="UP000249842"/>
    </source>
</evidence>
<name>A0A328B5T3_9CAUL</name>
<protein>
    <submittedName>
        <fullName evidence="4">Secretion protein HlyD</fullName>
    </submittedName>
</protein>
<comment type="caution">
    <text evidence="4">The sequence shown here is derived from an EMBL/GenBank/DDBJ whole genome shotgun (WGS) entry which is preliminary data.</text>
</comment>
<dbReference type="Gene3D" id="2.40.30.170">
    <property type="match status" value="1"/>
</dbReference>
<reference evidence="5" key="1">
    <citation type="submission" date="2018-05" db="EMBL/GenBank/DDBJ databases">
        <authorList>
            <person name="Li X."/>
        </authorList>
    </citation>
    <scope>NUCLEOTIDE SEQUENCE [LARGE SCALE GENOMIC DNA]</scope>
    <source>
        <strain evidence="5">HKS-05</strain>
    </source>
</reference>
<dbReference type="GO" id="GO:0030313">
    <property type="term" value="C:cell envelope"/>
    <property type="evidence" value="ECO:0007669"/>
    <property type="project" value="UniProtKB-SubCell"/>
</dbReference>
<dbReference type="EMBL" id="QFYP01000001">
    <property type="protein sequence ID" value="RAK60408.1"/>
    <property type="molecule type" value="Genomic_DNA"/>
</dbReference>
<keyword evidence="5" id="KW-1185">Reference proteome</keyword>